<feature type="transmembrane region" description="Helical" evidence="5">
    <location>
        <begin position="9"/>
        <end position="29"/>
    </location>
</feature>
<evidence type="ECO:0000313" key="9">
    <source>
        <dbReference type="Proteomes" id="UP000029994"/>
    </source>
</evidence>
<dbReference type="PANTHER" id="PTHR32089:SF70">
    <property type="entry name" value="ENERGY TAXIS MODULATING METHYL ACCEPTING SENSORY TRANSDUCER"/>
    <property type="match status" value="1"/>
</dbReference>
<dbReference type="InterPro" id="IPR004089">
    <property type="entry name" value="MCPsignal_dom"/>
</dbReference>
<dbReference type="RefSeq" id="WP_081947063.1">
    <property type="nucleotide sequence ID" value="NZ_MPKB01000005.1"/>
</dbReference>
<dbReference type="InterPro" id="IPR004090">
    <property type="entry name" value="Chemotax_Me-accpt_rcpt"/>
</dbReference>
<dbReference type="GO" id="GO:0007165">
    <property type="term" value="P:signal transduction"/>
    <property type="evidence" value="ECO:0007669"/>
    <property type="project" value="UniProtKB-KW"/>
</dbReference>
<proteinExistence type="inferred from homology"/>
<dbReference type="STRING" id="29495.EA26_10785"/>
<evidence type="ECO:0000313" key="8">
    <source>
        <dbReference type="EMBL" id="KGK11763.1"/>
    </source>
</evidence>
<keyword evidence="5" id="KW-1133">Transmembrane helix</keyword>
<dbReference type="PROSITE" id="PS50885">
    <property type="entry name" value="HAMP"/>
    <property type="match status" value="1"/>
</dbReference>
<name>A0A099LU27_9VIBR</name>
<accession>A0A099LU27</accession>
<gene>
    <name evidence="8" type="ORF">EA26_10785</name>
</gene>
<dbReference type="SMART" id="SM00283">
    <property type="entry name" value="MA"/>
    <property type="match status" value="1"/>
</dbReference>
<dbReference type="GO" id="GO:0006935">
    <property type="term" value="P:chemotaxis"/>
    <property type="evidence" value="ECO:0007669"/>
    <property type="project" value="InterPro"/>
</dbReference>
<evidence type="ECO:0000256" key="5">
    <source>
        <dbReference type="SAM" id="Phobius"/>
    </source>
</evidence>
<dbReference type="Pfam" id="PF00015">
    <property type="entry name" value="MCPsignal"/>
    <property type="match status" value="1"/>
</dbReference>
<dbReference type="PANTHER" id="PTHR32089">
    <property type="entry name" value="METHYL-ACCEPTING CHEMOTAXIS PROTEIN MCPB"/>
    <property type="match status" value="1"/>
</dbReference>
<evidence type="ECO:0000259" key="6">
    <source>
        <dbReference type="PROSITE" id="PS50111"/>
    </source>
</evidence>
<dbReference type="Proteomes" id="UP000029994">
    <property type="component" value="Unassembled WGS sequence"/>
</dbReference>
<comment type="caution">
    <text evidence="8">The sequence shown here is derived from an EMBL/GenBank/DDBJ whole genome shotgun (WGS) entry which is preliminary data.</text>
</comment>
<comment type="similarity">
    <text evidence="3">Belongs to the methyl-accepting chemotaxis (MCP) protein family.</text>
</comment>
<dbReference type="PROSITE" id="PS50111">
    <property type="entry name" value="CHEMOTAXIS_TRANSDUC_2"/>
    <property type="match status" value="1"/>
</dbReference>
<dbReference type="SUPFAM" id="SSF58104">
    <property type="entry name" value="Methyl-accepting chemotaxis protein (MCP) signaling domain"/>
    <property type="match status" value="1"/>
</dbReference>
<protein>
    <recommendedName>
        <fullName evidence="10">Chemotaxis protein</fullName>
    </recommendedName>
</protein>
<feature type="domain" description="HAMP" evidence="7">
    <location>
        <begin position="334"/>
        <end position="386"/>
    </location>
</feature>
<dbReference type="eggNOG" id="COG0840">
    <property type="taxonomic scope" value="Bacteria"/>
</dbReference>
<dbReference type="GO" id="GO:0016020">
    <property type="term" value="C:membrane"/>
    <property type="evidence" value="ECO:0007669"/>
    <property type="project" value="UniProtKB-SubCell"/>
</dbReference>
<evidence type="ECO:0000256" key="2">
    <source>
        <dbReference type="ARBA" id="ARBA00023224"/>
    </source>
</evidence>
<evidence type="ECO:0000256" key="1">
    <source>
        <dbReference type="ARBA" id="ARBA00004370"/>
    </source>
</evidence>
<evidence type="ECO:0000256" key="3">
    <source>
        <dbReference type="ARBA" id="ARBA00029447"/>
    </source>
</evidence>
<dbReference type="GO" id="GO:0004888">
    <property type="term" value="F:transmembrane signaling receptor activity"/>
    <property type="evidence" value="ECO:0007669"/>
    <property type="project" value="InterPro"/>
</dbReference>
<evidence type="ECO:0000256" key="4">
    <source>
        <dbReference type="PROSITE-ProRule" id="PRU00284"/>
    </source>
</evidence>
<feature type="transmembrane region" description="Helical" evidence="5">
    <location>
        <begin position="311"/>
        <end position="333"/>
    </location>
</feature>
<feature type="domain" description="Methyl-accepting transducer" evidence="6">
    <location>
        <begin position="391"/>
        <end position="627"/>
    </location>
</feature>
<evidence type="ECO:0000259" key="7">
    <source>
        <dbReference type="PROSITE" id="PS50885"/>
    </source>
</evidence>
<dbReference type="PRINTS" id="PR00260">
    <property type="entry name" value="CHEMTRNSDUCR"/>
</dbReference>
<reference evidence="8 9" key="1">
    <citation type="submission" date="2014-04" db="EMBL/GenBank/DDBJ databases">
        <title>Genome sequencing of Vibrio navarrensis strains.</title>
        <authorList>
            <person name="Gladney L.M."/>
            <person name="Katz L.S."/>
            <person name="Marino-Ramirez L."/>
            <person name="Jordan I.K."/>
        </authorList>
    </citation>
    <scope>NUCLEOTIDE SEQUENCE [LARGE SCALE GENOMIC DNA]</scope>
    <source>
        <strain evidence="8 9">ATCC 51183</strain>
    </source>
</reference>
<dbReference type="Gene3D" id="1.10.287.950">
    <property type="entry name" value="Methyl-accepting chemotaxis protein"/>
    <property type="match status" value="1"/>
</dbReference>
<organism evidence="8 9">
    <name type="scientific">Vibrio navarrensis</name>
    <dbReference type="NCBI Taxonomy" id="29495"/>
    <lineage>
        <taxon>Bacteria</taxon>
        <taxon>Pseudomonadati</taxon>
        <taxon>Pseudomonadota</taxon>
        <taxon>Gammaproteobacteria</taxon>
        <taxon>Vibrionales</taxon>
        <taxon>Vibrionaceae</taxon>
        <taxon>Vibrio</taxon>
    </lineage>
</organism>
<keyword evidence="2 4" id="KW-0807">Transducer</keyword>
<dbReference type="InterPro" id="IPR003660">
    <property type="entry name" value="HAMP_dom"/>
</dbReference>
<dbReference type="EMBL" id="JMCG01000001">
    <property type="protein sequence ID" value="KGK11763.1"/>
    <property type="molecule type" value="Genomic_DNA"/>
</dbReference>
<dbReference type="AlphaFoldDB" id="A0A099LU27"/>
<evidence type="ECO:0008006" key="10">
    <source>
        <dbReference type="Google" id="ProtNLM"/>
    </source>
</evidence>
<keyword evidence="5" id="KW-0812">Transmembrane</keyword>
<sequence length="663" mass="74761">MMSSLVSKIYAGFFFIILFMIVSSAISIVSNERLISNFEFLTRTSTPLMMESSNLNIKLLDINRALTPFFSSQYVDELPEFESKIEGKIDYYRDQLKKVETLSSDDEQFRDRIEEGVIYSELLIDKLRALLSSFKIYLTDKNDNIAQQIDFRVFLSELYNNLNESYNSSSKINVKESISGLLHQVRFISSEVDYLFYLRDSLEFSSIEHRLNNRKRLLAEAIDKLKLGEISHYKDNEKLLSTLEEQLFDDTGVVKEHMRLVRQSEDLFESRNMIEVMLDKQVTIINSLLEYSQDLSRVHYDKSLSSYQYSLTYIILITIFSVVISTLIGVSIARMISKASKAVNSTLSNIEEKDLSVRVSYSQNDEFGAISNKINSVIDHLAIMIAQIRESANDLNLASVENQDISKSLNYSVLEQTKQTQVVADVMTEIEHSVEEITTFARQTLLTIQDAVESSHSGQDTMAKNLQFLQELSDNMLLFIETIVQLDSESRNIETILHSITSISEQTNLLALNAAIEAARAGEQGRGFSVVADEVRLLASQSAESANYIQKIVRQFQSKSQQAVALINHSNAAMESCKNQTLEVGNVLSKIHHMLGVVEANSHQVVIKTDVHNQLTSLVAGNIESIQSLSSKNAQFSRKLAESAVNLEAMADGQSKLTSSFSL</sequence>
<keyword evidence="5" id="KW-0472">Membrane</keyword>
<comment type="subcellular location">
    <subcellularLocation>
        <location evidence="1">Membrane</location>
    </subcellularLocation>
</comment>
<keyword evidence="9" id="KW-1185">Reference proteome</keyword>